<dbReference type="RefSeq" id="WP_187755124.1">
    <property type="nucleotide sequence ID" value="NZ_JABURY010000011.1"/>
</dbReference>
<organism evidence="1 2">
    <name type="scientific">Frischella japonica</name>
    <dbReference type="NCBI Taxonomy" id="2741544"/>
    <lineage>
        <taxon>Bacteria</taxon>
        <taxon>Pseudomonadati</taxon>
        <taxon>Pseudomonadota</taxon>
        <taxon>Gammaproteobacteria</taxon>
        <taxon>Orbales</taxon>
        <taxon>Orbaceae</taxon>
        <taxon>Frischella</taxon>
    </lineage>
</organism>
<protein>
    <submittedName>
        <fullName evidence="1">Uncharacterized protein</fullName>
    </submittedName>
</protein>
<keyword evidence="2" id="KW-1185">Reference proteome</keyword>
<sequence>MINNFDTDDNNAAFSALLVYVIYRSRNIQRFKVSTDMWDRITRFVQSSAKRSKTIPDFISKFTKKMDCDAINPRWMSLALNNQRLLQVGDCFIESSGESMRHFMTNEIEKFKSSEIINLFKNNTQWIILLVRDRLEREKVIEGKLVAEAESEQL</sequence>
<evidence type="ECO:0000313" key="1">
    <source>
        <dbReference type="EMBL" id="MBC9130675.1"/>
    </source>
</evidence>
<name>A0ABR7QWV7_9GAMM</name>
<comment type="caution">
    <text evidence="1">The sequence shown here is derived from an EMBL/GenBank/DDBJ whole genome shotgun (WGS) entry which is preliminary data.</text>
</comment>
<dbReference type="Proteomes" id="UP000651208">
    <property type="component" value="Unassembled WGS sequence"/>
</dbReference>
<gene>
    <name evidence="1" type="ORF">FcAc13_05055</name>
</gene>
<evidence type="ECO:0000313" key="2">
    <source>
        <dbReference type="Proteomes" id="UP000651208"/>
    </source>
</evidence>
<dbReference type="EMBL" id="JABURY010000011">
    <property type="protein sequence ID" value="MBC9130675.1"/>
    <property type="molecule type" value="Genomic_DNA"/>
</dbReference>
<proteinExistence type="predicted"/>
<accession>A0ABR7QWV7</accession>
<reference evidence="1 2" key="1">
    <citation type="submission" date="2020-06" db="EMBL/GenBank/DDBJ databases">
        <title>Frischella cerana isolated from Apis cerana gut homogenate.</title>
        <authorList>
            <person name="Wolter L.A."/>
            <person name="Suenami S."/>
            <person name="Miyazaki R."/>
        </authorList>
    </citation>
    <scope>NUCLEOTIDE SEQUENCE [LARGE SCALE GENOMIC DNA]</scope>
    <source>
        <strain evidence="1 2">Ac13</strain>
    </source>
</reference>